<reference evidence="1 2" key="1">
    <citation type="submission" date="2023-07" db="EMBL/GenBank/DDBJ databases">
        <title>Functional and genomic diversity of the sorghum phyllosphere microbiome.</title>
        <authorList>
            <person name="Shade A."/>
        </authorList>
    </citation>
    <scope>NUCLEOTIDE SEQUENCE [LARGE SCALE GENOMIC DNA]</scope>
    <source>
        <strain evidence="1 2">SORGH_AS_1064</strain>
    </source>
</reference>
<gene>
    <name evidence="1" type="ORF">QE404_000763</name>
</gene>
<organism evidence="1 2">
    <name type="scientific">Chryseobacterium camelliae</name>
    <dbReference type="NCBI Taxonomy" id="1265445"/>
    <lineage>
        <taxon>Bacteria</taxon>
        <taxon>Pseudomonadati</taxon>
        <taxon>Bacteroidota</taxon>
        <taxon>Flavobacteriia</taxon>
        <taxon>Flavobacteriales</taxon>
        <taxon>Weeksellaceae</taxon>
        <taxon>Chryseobacterium group</taxon>
        <taxon>Chryseobacterium</taxon>
    </lineage>
</organism>
<evidence type="ECO:0000313" key="2">
    <source>
        <dbReference type="Proteomes" id="UP001225072"/>
    </source>
</evidence>
<protein>
    <submittedName>
        <fullName evidence="1">Na+/H+-dicarboxylate symporter</fullName>
    </submittedName>
</protein>
<proteinExistence type="predicted"/>
<dbReference type="Proteomes" id="UP001225072">
    <property type="component" value="Unassembled WGS sequence"/>
</dbReference>
<name>A0ABU0TF72_9FLAO</name>
<dbReference type="EMBL" id="JAUTAL010000001">
    <property type="protein sequence ID" value="MDQ1095616.1"/>
    <property type="molecule type" value="Genomic_DNA"/>
</dbReference>
<sequence>MSKEIFDQNHKMERPPMLGIDKFTSKCRALTNVIGNSAANVVVANWKQQLAKE</sequence>
<accession>A0ABU0TF72</accession>
<comment type="caution">
    <text evidence="1">The sequence shown here is derived from an EMBL/GenBank/DDBJ whole genome shotgun (WGS) entry which is preliminary data.</text>
</comment>
<keyword evidence="2" id="KW-1185">Reference proteome</keyword>
<evidence type="ECO:0000313" key="1">
    <source>
        <dbReference type="EMBL" id="MDQ1095616.1"/>
    </source>
</evidence>